<reference evidence="12 13" key="1">
    <citation type="submission" date="2017-07" db="EMBL/GenBank/DDBJ databases">
        <title>Analysis of two Campylobacter avium genomes and identification of a novel hippuricase gene.</title>
        <authorList>
            <person name="Miller W.G."/>
            <person name="Chapman M.H."/>
            <person name="Yee E."/>
            <person name="Revez J."/>
            <person name="Bono J.L."/>
            <person name="Rossi M."/>
        </authorList>
    </citation>
    <scope>NUCLEOTIDE SEQUENCE [LARGE SCALE GENOMIC DNA]</scope>
    <source>
        <strain evidence="12 13">LMG 24591</strain>
    </source>
</reference>
<evidence type="ECO:0000256" key="7">
    <source>
        <dbReference type="ARBA" id="ARBA00023204"/>
    </source>
</evidence>
<sequence length="506" mass="58388">MIKKVFMRENLSFKIAELEIEKGLTVFTGLSGAGKSILFKGIISAFALCDSEAKFVEIELDDEIEADKFGIFSDDDNVFKMIKEKNTKYFLNNQSINKKSLNALSKTFIKYLSVKDSNEFSNERLLGLLDVLQEQKDGTFKEFLSSFKELYKNYKDKSEELEKIKEEEKRIEDLKELASMQIEKIEKIKPKLGEYEELLSLKKRLSKKDKIIEAWARANAIFELESAVIEALNLSEKDSAFFTDCLNELRFVSESQNFDDLDFDIEELLDRIEQLSFLIKKYGSIEESLKVLEEKKKELLHYENLSFEKKELELELENLSKEVNDKAEILSKFRKSNLKDLQTLLNSYLEKLYMKNVSLELLSCDLSELGFDELKLSINEAELKNLSSGELNRLRLAFIAVECKLLNFGKGIIFLDEIDANLSGKEAMSIANVLDELANFYQIFAISHLPQLSSKAKNHFLVEKENNESFVRKLKDDERVGELARMISGEQIRDEALEFAKTLLKS</sequence>
<dbReference type="Proteomes" id="UP000201169">
    <property type="component" value="Chromosome"/>
</dbReference>
<evidence type="ECO:0000313" key="12">
    <source>
        <dbReference type="EMBL" id="ASQ30658.1"/>
    </source>
</evidence>
<evidence type="ECO:0000256" key="8">
    <source>
        <dbReference type="ARBA" id="ARBA00033408"/>
    </source>
</evidence>
<accession>A0A222MY50</accession>
<keyword evidence="5 9" id="KW-0227">DNA damage</keyword>
<protein>
    <recommendedName>
        <fullName evidence="3 9">DNA repair protein RecN</fullName>
    </recommendedName>
    <alternativeName>
        <fullName evidence="8 9">Recombination protein N</fullName>
    </alternativeName>
</protein>
<dbReference type="InterPro" id="IPR038729">
    <property type="entry name" value="Rad50/SbcC_AAA"/>
</dbReference>
<dbReference type="GO" id="GO:0005524">
    <property type="term" value="F:ATP binding"/>
    <property type="evidence" value="ECO:0007669"/>
    <property type="project" value="UniProtKB-KW"/>
</dbReference>
<evidence type="ECO:0000256" key="9">
    <source>
        <dbReference type="PIRNR" id="PIRNR003128"/>
    </source>
</evidence>
<dbReference type="GO" id="GO:0009432">
    <property type="term" value="P:SOS response"/>
    <property type="evidence" value="ECO:0007669"/>
    <property type="project" value="TreeGrafter"/>
</dbReference>
<dbReference type="Gene3D" id="3.40.50.300">
    <property type="entry name" value="P-loop containing nucleotide triphosphate hydrolases"/>
    <property type="match status" value="2"/>
</dbReference>
<evidence type="ECO:0000256" key="3">
    <source>
        <dbReference type="ARBA" id="ARBA00021315"/>
    </source>
</evidence>
<evidence type="ECO:0000256" key="10">
    <source>
        <dbReference type="SAM" id="Coils"/>
    </source>
</evidence>
<dbReference type="RefSeq" id="WP_094325409.1">
    <property type="nucleotide sequence ID" value="NZ_CP022347.1"/>
</dbReference>
<proteinExistence type="inferred from homology"/>
<dbReference type="GO" id="GO:0006302">
    <property type="term" value="P:double-strand break repair"/>
    <property type="evidence" value="ECO:0007669"/>
    <property type="project" value="InterPro"/>
</dbReference>
<evidence type="ECO:0000256" key="2">
    <source>
        <dbReference type="ARBA" id="ARBA00009441"/>
    </source>
</evidence>
<dbReference type="PANTHER" id="PTHR11059:SF0">
    <property type="entry name" value="DNA REPAIR PROTEIN RECN"/>
    <property type="match status" value="1"/>
</dbReference>
<comment type="similarity">
    <text evidence="2 9">Belongs to the RecN family.</text>
</comment>
<organism evidence="12 13">
    <name type="scientific">Campylobacter avium LMG 24591</name>
    <dbReference type="NCBI Taxonomy" id="522484"/>
    <lineage>
        <taxon>Bacteria</taxon>
        <taxon>Pseudomonadati</taxon>
        <taxon>Campylobacterota</taxon>
        <taxon>Epsilonproteobacteria</taxon>
        <taxon>Campylobacterales</taxon>
        <taxon>Campylobacteraceae</taxon>
        <taxon>Campylobacter</taxon>
    </lineage>
</organism>
<evidence type="ECO:0000256" key="5">
    <source>
        <dbReference type="ARBA" id="ARBA00022763"/>
    </source>
</evidence>
<dbReference type="EMBL" id="CP022347">
    <property type="protein sequence ID" value="ASQ30658.1"/>
    <property type="molecule type" value="Genomic_DNA"/>
</dbReference>
<dbReference type="AlphaFoldDB" id="A0A222MY50"/>
<dbReference type="InterPro" id="IPR004604">
    <property type="entry name" value="DNA_recomb/repair_RecN"/>
</dbReference>
<dbReference type="PIRSF" id="PIRSF003128">
    <property type="entry name" value="RecN"/>
    <property type="match status" value="1"/>
</dbReference>
<feature type="coiled-coil region" evidence="10">
    <location>
        <begin position="144"/>
        <end position="184"/>
    </location>
</feature>
<dbReference type="GO" id="GO:0043590">
    <property type="term" value="C:bacterial nucleoid"/>
    <property type="evidence" value="ECO:0007669"/>
    <property type="project" value="TreeGrafter"/>
</dbReference>
<keyword evidence="13" id="KW-1185">Reference proteome</keyword>
<dbReference type="InterPro" id="IPR027417">
    <property type="entry name" value="P-loop_NTPase"/>
</dbReference>
<dbReference type="PANTHER" id="PTHR11059">
    <property type="entry name" value="DNA REPAIR PROTEIN RECN"/>
    <property type="match status" value="1"/>
</dbReference>
<dbReference type="GO" id="GO:0006310">
    <property type="term" value="P:DNA recombination"/>
    <property type="evidence" value="ECO:0007669"/>
    <property type="project" value="InterPro"/>
</dbReference>
<feature type="domain" description="Rad50/SbcC-type AAA" evidence="11">
    <location>
        <begin position="12"/>
        <end position="197"/>
    </location>
</feature>
<dbReference type="Pfam" id="PF13476">
    <property type="entry name" value="AAA_23"/>
    <property type="match status" value="1"/>
</dbReference>
<keyword evidence="4" id="KW-0547">Nucleotide-binding</keyword>
<evidence type="ECO:0000256" key="4">
    <source>
        <dbReference type="ARBA" id="ARBA00022741"/>
    </source>
</evidence>
<evidence type="ECO:0000256" key="1">
    <source>
        <dbReference type="ARBA" id="ARBA00003618"/>
    </source>
</evidence>
<comment type="function">
    <text evidence="1 9">May be involved in recombinational repair of damaged DNA.</text>
</comment>
<dbReference type="OrthoDB" id="9806954at2"/>
<dbReference type="GO" id="GO:0016887">
    <property type="term" value="F:ATP hydrolysis activity"/>
    <property type="evidence" value="ECO:0007669"/>
    <property type="project" value="InterPro"/>
</dbReference>
<feature type="coiled-coil region" evidence="10">
    <location>
        <begin position="285"/>
        <end position="329"/>
    </location>
</feature>
<dbReference type="SUPFAM" id="SSF52540">
    <property type="entry name" value="P-loop containing nucleoside triphosphate hydrolases"/>
    <property type="match status" value="1"/>
</dbReference>
<keyword evidence="6" id="KW-0067">ATP-binding</keyword>
<evidence type="ECO:0000256" key="6">
    <source>
        <dbReference type="ARBA" id="ARBA00022840"/>
    </source>
</evidence>
<gene>
    <name evidence="12" type="primary">recN</name>
    <name evidence="12" type="ORF">CAV_1001</name>
</gene>
<keyword evidence="7 9" id="KW-0234">DNA repair</keyword>
<dbReference type="KEGG" id="cavi:CAV_1001"/>
<name>A0A222MY50_9BACT</name>
<keyword evidence="10" id="KW-0175">Coiled coil</keyword>
<evidence type="ECO:0000259" key="11">
    <source>
        <dbReference type="Pfam" id="PF13476"/>
    </source>
</evidence>
<evidence type="ECO:0000313" key="13">
    <source>
        <dbReference type="Proteomes" id="UP000201169"/>
    </source>
</evidence>